<feature type="chain" id="PRO_5013273505" evidence="1">
    <location>
        <begin position="29"/>
        <end position="364"/>
    </location>
</feature>
<evidence type="ECO:0000313" key="3">
    <source>
        <dbReference type="Proteomes" id="UP000188912"/>
    </source>
</evidence>
<dbReference type="AlphaFoldDB" id="A0A1U9JSG9"/>
<gene>
    <name evidence="2" type="ORF">BHV28_00760</name>
</gene>
<dbReference type="KEGG" id="thd:BHV28_00760"/>
<dbReference type="EMBL" id="CP017315">
    <property type="protein sequence ID" value="AQS40802.1"/>
    <property type="molecule type" value="Genomic_DNA"/>
</dbReference>
<proteinExistence type="predicted"/>
<reference evidence="2 3" key="2">
    <citation type="journal article" date="2016" name="Sci. Rep.">
        <title>The genome of Rhizobiales bacteria in predatory ants reveals urease gene functions but no genes for nitrogen fixation.</title>
        <authorList>
            <person name="Neuvonen M.M."/>
            <person name="Tamarit D."/>
            <person name="Naslund K."/>
            <person name="Liebig J."/>
            <person name="Feldhaar H."/>
            <person name="Moran N.A."/>
            <person name="Guy L."/>
            <person name="Andersson S.G."/>
        </authorList>
    </citation>
    <scope>NUCLEOTIDE SEQUENCE [LARGE SCALE GENOMIC DNA]</scope>
    <source>
        <strain evidence="2 3">Hsal</strain>
    </source>
</reference>
<feature type="signal peptide" evidence="1">
    <location>
        <begin position="1"/>
        <end position="28"/>
    </location>
</feature>
<protein>
    <submittedName>
        <fullName evidence="2">Periplasmic protein</fullName>
    </submittedName>
</protein>
<sequence length="364" mass="40957">MSVKILKKMHKIIYVMSALFLHSFAVSAAPMVFSVEVNGGTCIYCTWYQAEGEITKETPAVLQAFFDQHRIKGLGNIVAQLSMQLNSSGGDFFAAMEVGRILRKEGISTRVGSTVRYNENGVHWSDWGEDAQCGGACIFAYLGGHSWEGGEFAIKSYRPPFADMEKRDITPQRREELSEIAYILAYAREMGFDPSFIYLGKQDGSLYTINVKEAEKLSLIFDADEVRDWAIEQRDGGLVAVARSSNREKGAEFYCDASGMPYFLLYYKKQFPEDSRGWVLGSYDMIASIFNVNVAVTDDHVTETDKYSTFRAALPGVNFSNDDGYSFYMSAQTKLDPVWQMLRFADTTSMKLYGPVIMQNCLEK</sequence>
<name>A0A1U9JSG9_9HYPH</name>
<reference evidence="2 3" key="1">
    <citation type="journal article" date="2010" name="Science">
        <title>Genomic comparison of the ants Camponotus floridanus and Harpegnathos saltator.</title>
        <authorList>
            <person name="Bonasio R."/>
            <person name="Zhang G."/>
            <person name="Ye C."/>
            <person name="Mutti N.S."/>
            <person name="Fang X."/>
            <person name="Qin N."/>
            <person name="Donahue G."/>
            <person name="Yang P."/>
            <person name="Li Q."/>
            <person name="Li C."/>
            <person name="Zhang P."/>
            <person name="Huang Z."/>
            <person name="Berger S.L."/>
            <person name="Reinberg D."/>
            <person name="Wang J."/>
            <person name="Liebig J."/>
        </authorList>
    </citation>
    <scope>NUCLEOTIDE SEQUENCE [LARGE SCALE GENOMIC DNA]</scope>
    <source>
        <strain evidence="2 3">Hsal</strain>
    </source>
</reference>
<evidence type="ECO:0000256" key="1">
    <source>
        <dbReference type="SAM" id="SignalP"/>
    </source>
</evidence>
<accession>A0A1U9JSG9</accession>
<evidence type="ECO:0000313" key="2">
    <source>
        <dbReference type="EMBL" id="AQS40802.1"/>
    </source>
</evidence>
<keyword evidence="3" id="KW-1185">Reference proteome</keyword>
<keyword evidence="1" id="KW-0732">Signal</keyword>
<organism evidence="2 3">
    <name type="scientific">Candidatus Tokpelaia hoelldobleri</name>
    <dbReference type="NCBI Taxonomy" id="1902579"/>
    <lineage>
        <taxon>Bacteria</taxon>
        <taxon>Pseudomonadati</taxon>
        <taxon>Pseudomonadota</taxon>
        <taxon>Alphaproteobacteria</taxon>
        <taxon>Hyphomicrobiales</taxon>
        <taxon>Candidatus Tokpelaia</taxon>
    </lineage>
</organism>
<dbReference type="Proteomes" id="UP000188912">
    <property type="component" value="Chromosome"/>
</dbReference>